<feature type="compositionally biased region" description="Basic and acidic residues" evidence="1">
    <location>
        <begin position="648"/>
        <end position="661"/>
    </location>
</feature>
<accession>A0A0N5AXK9</accession>
<dbReference type="Proteomes" id="UP000046393">
    <property type="component" value="Unplaced"/>
</dbReference>
<dbReference type="WBParaSite" id="SMUV_0000968801-mRNA-1">
    <property type="protein sequence ID" value="SMUV_0000968801-mRNA-1"/>
    <property type="gene ID" value="SMUV_0000968801"/>
</dbReference>
<keyword evidence="2" id="KW-1185">Reference proteome</keyword>
<dbReference type="AlphaFoldDB" id="A0A0N5AXK9"/>
<evidence type="ECO:0000256" key="1">
    <source>
        <dbReference type="SAM" id="MobiDB-lite"/>
    </source>
</evidence>
<feature type="region of interest" description="Disordered" evidence="1">
    <location>
        <begin position="635"/>
        <end position="661"/>
    </location>
</feature>
<protein>
    <submittedName>
        <fullName evidence="3">CW-type domain-containing protein</fullName>
    </submittedName>
</protein>
<name>A0A0N5AXK9_9BILA</name>
<evidence type="ECO:0000313" key="2">
    <source>
        <dbReference type="Proteomes" id="UP000046393"/>
    </source>
</evidence>
<evidence type="ECO:0000313" key="3">
    <source>
        <dbReference type="WBParaSite" id="SMUV_0000968801-mRNA-1"/>
    </source>
</evidence>
<sequence length="661" mass="75253">MKTSQQDFHDGLGTSNADSDDSACSFVLEVLKCPLCSRQLVPMELDIITVEDEKYQRIWWTCSGLRTQSCEFPTSLPENVFWTQRSMKDMKNGFFPLPNLHLLPPEYRHLYPKLFDIGNGSINKSFMHCIEGQLLGPVHSNERPIRKCRRNLIGQHKKQRFSRGAARSLNKQGNLSSLDVVNVDDKISRNRCFTGVKEDESCDVSRLKEANISQFAESDEHSRPEECYCISESSMTASPKNNANDDDDSVVTLSTVNHPKEGTNTIENLSNAVAVESNLINDENTGVMSRISRKHMDLLSKRKVSLAEKKAAFEKELNRNEFDSYDLGKPKDSWKFNLCKEEGYVDNSLCTEEVTAGKEPFDESFDYFDILRKVKEPLDEGVPRRGLILRGAATPFRPEHFPSSIIDPLNWYRKVHLSGRTALDGFMAWYNLRYNRREYLDALAAEMCKRGVMKYIPSIPIKQQRIVKQLREELYGRKPVDIEALKKSFDSTALRLQMAHRLGIANVEPVVEKAKETTETCKEAQEDDMIQMWPLNSVPVVTNSLHSAETNQNVDALSIVESSDKLNVVSAEENIDEVKTTNFSNLPLSEGSASIISEYLSTGNCEVDKILHQKAVEQMQQVVNETNIMKRRHVETESNEQDCYANKEPIHQKQRRSSEVS</sequence>
<organism evidence="2 3">
    <name type="scientific">Syphacia muris</name>
    <dbReference type="NCBI Taxonomy" id="451379"/>
    <lineage>
        <taxon>Eukaryota</taxon>
        <taxon>Metazoa</taxon>
        <taxon>Ecdysozoa</taxon>
        <taxon>Nematoda</taxon>
        <taxon>Chromadorea</taxon>
        <taxon>Rhabditida</taxon>
        <taxon>Spirurina</taxon>
        <taxon>Oxyuridomorpha</taxon>
        <taxon>Oxyuroidea</taxon>
        <taxon>Oxyuridae</taxon>
        <taxon>Syphacia</taxon>
    </lineage>
</organism>
<reference evidence="3" key="1">
    <citation type="submission" date="2017-02" db="UniProtKB">
        <authorList>
            <consortium name="WormBaseParasite"/>
        </authorList>
    </citation>
    <scope>IDENTIFICATION</scope>
</reference>
<proteinExistence type="predicted"/>